<dbReference type="GO" id="GO:0031146">
    <property type="term" value="P:SCF-dependent proteasomal ubiquitin-dependent protein catabolic process"/>
    <property type="evidence" value="ECO:0007669"/>
    <property type="project" value="TreeGrafter"/>
</dbReference>
<dbReference type="InterPro" id="IPR036047">
    <property type="entry name" value="F-box-like_dom_sf"/>
</dbReference>
<accession>A0AAD2HJP3</accession>
<organism evidence="2 3">
    <name type="scientific">Mycena citricolor</name>
    <dbReference type="NCBI Taxonomy" id="2018698"/>
    <lineage>
        <taxon>Eukaryota</taxon>
        <taxon>Fungi</taxon>
        <taxon>Dikarya</taxon>
        <taxon>Basidiomycota</taxon>
        <taxon>Agaricomycotina</taxon>
        <taxon>Agaricomycetes</taxon>
        <taxon>Agaricomycetidae</taxon>
        <taxon>Agaricales</taxon>
        <taxon>Marasmiineae</taxon>
        <taxon>Mycenaceae</taxon>
        <taxon>Mycena</taxon>
    </lineage>
</organism>
<evidence type="ECO:0000313" key="3">
    <source>
        <dbReference type="Proteomes" id="UP001295794"/>
    </source>
</evidence>
<dbReference type="GO" id="GO:0019005">
    <property type="term" value="C:SCF ubiquitin ligase complex"/>
    <property type="evidence" value="ECO:0007669"/>
    <property type="project" value="TreeGrafter"/>
</dbReference>
<gene>
    <name evidence="2" type="ORF">MYCIT1_LOCUS25030</name>
</gene>
<dbReference type="Pfam" id="PF12937">
    <property type="entry name" value="F-box-like"/>
    <property type="match status" value="1"/>
</dbReference>
<dbReference type="InterPro" id="IPR032675">
    <property type="entry name" value="LRR_dom_sf"/>
</dbReference>
<name>A0AAD2HJP3_9AGAR</name>
<dbReference type="Gene3D" id="3.80.10.10">
    <property type="entry name" value="Ribonuclease Inhibitor"/>
    <property type="match status" value="1"/>
</dbReference>
<dbReference type="Proteomes" id="UP001295794">
    <property type="component" value="Unassembled WGS sequence"/>
</dbReference>
<dbReference type="EMBL" id="CAVNYO010000411">
    <property type="protein sequence ID" value="CAK5276615.1"/>
    <property type="molecule type" value="Genomic_DNA"/>
</dbReference>
<evidence type="ECO:0000313" key="2">
    <source>
        <dbReference type="EMBL" id="CAK5276615.1"/>
    </source>
</evidence>
<proteinExistence type="predicted"/>
<dbReference type="SUPFAM" id="SSF81383">
    <property type="entry name" value="F-box domain"/>
    <property type="match status" value="1"/>
</dbReference>
<reference evidence="2" key="1">
    <citation type="submission" date="2023-11" db="EMBL/GenBank/DDBJ databases">
        <authorList>
            <person name="De Vega J J."/>
            <person name="De Vega J J."/>
        </authorList>
    </citation>
    <scope>NUCLEOTIDE SEQUENCE</scope>
</reference>
<dbReference type="AlphaFoldDB" id="A0AAD2HJP3"/>
<feature type="domain" description="F-box" evidence="1">
    <location>
        <begin position="68"/>
        <end position="122"/>
    </location>
</feature>
<dbReference type="PANTHER" id="PTHR13318">
    <property type="entry name" value="PARTNER OF PAIRED, ISOFORM B-RELATED"/>
    <property type="match status" value="1"/>
</dbReference>
<evidence type="ECO:0000259" key="1">
    <source>
        <dbReference type="Pfam" id="PF12937"/>
    </source>
</evidence>
<sequence>MARRRKEEIDEEARIVDAKLMVLRMKELEFERILHEMRRLRESTGSERRALEARQQELQTERQPVNWLPPELIIHIFLAFVESGSGHPAEVYHREPVTLSHVCSRWRSIALSTSQLWTRICVQGEAWNARPIVTFVARSGRSPLSVIFAPPHNLPDGHEHRRALKLLQHVEVDFERMRSIVFHSQGTEAMQQFISVLTRPNHAFKALESLDLSIDAIAASSLLLPTLLPTQLREPAPVSSHLTILRLTKLPLFNIPSHFLPKLLTLELEFPPKKILVEGSTSYVLRMSQLVRFLGCTPRLEELILLDTCPFMDVTLDREDAVEISANHVRVKPVVLLHLRSLQWSYPFASDIHYFLSFFVIPALERFDVDVDEYPLVRNNVALLRGYSDHSASQLFAQNRVIELSNLREITLQCLNEETVGSVLRKFGFPVLEKLDIGHVSGSIQSGRNRAKEALPTFPRLESMFRDPRLPGLTHLTICHFEISAELGKAEAMLGYLPNLVSLTLDNCLGVGKLFECLYQLSAVSGSITRVCSHLDSIELWRCSDVDVLPLIAIASMRNGAHSALNSQSRRLQFIKPKARPMKKLPRQAVGNKQELDQNLPARLRHVRIVGCALIDEDHAESLRAMGVETVLWTSF</sequence>
<comment type="caution">
    <text evidence="2">The sequence shown here is derived from an EMBL/GenBank/DDBJ whole genome shotgun (WGS) entry which is preliminary data.</text>
</comment>
<dbReference type="SUPFAM" id="SSF52058">
    <property type="entry name" value="L domain-like"/>
    <property type="match status" value="1"/>
</dbReference>
<dbReference type="InterPro" id="IPR001810">
    <property type="entry name" value="F-box_dom"/>
</dbReference>
<keyword evidence="3" id="KW-1185">Reference proteome</keyword>
<dbReference type="Gene3D" id="1.20.1280.50">
    <property type="match status" value="1"/>
</dbReference>
<dbReference type="PANTHER" id="PTHR13318:SF95">
    <property type="entry name" value="F-BOX PROTEIN YLR352W"/>
    <property type="match status" value="1"/>
</dbReference>
<protein>
    <recommendedName>
        <fullName evidence="1">F-box domain-containing protein</fullName>
    </recommendedName>
</protein>